<keyword evidence="3" id="KW-1185">Reference proteome</keyword>
<dbReference type="AlphaFoldDB" id="A0AAE3W7U2"/>
<accession>A0AAE3W7U2</accession>
<evidence type="ECO:0000313" key="3">
    <source>
        <dbReference type="Proteomes" id="UP001240236"/>
    </source>
</evidence>
<gene>
    <name evidence="2" type="ORF">J2S42_007556</name>
</gene>
<evidence type="ECO:0000256" key="1">
    <source>
        <dbReference type="SAM" id="MobiDB-lite"/>
    </source>
</evidence>
<proteinExistence type="predicted"/>
<feature type="compositionally biased region" description="Low complexity" evidence="1">
    <location>
        <begin position="42"/>
        <end position="55"/>
    </location>
</feature>
<sequence>MPVGTSRTVPAAPFAPVAANSVPPSRNGFGGVSTRSTTGTPAVSAAVAARAASGSAHRRREPSGLSAGTAGADPARGGTGQ</sequence>
<comment type="caution">
    <text evidence="2">The sequence shown here is derived from an EMBL/GenBank/DDBJ whole genome shotgun (WGS) entry which is preliminary data.</text>
</comment>
<organism evidence="2 3">
    <name type="scientific">Catenuloplanes indicus</name>
    <dbReference type="NCBI Taxonomy" id="137267"/>
    <lineage>
        <taxon>Bacteria</taxon>
        <taxon>Bacillati</taxon>
        <taxon>Actinomycetota</taxon>
        <taxon>Actinomycetes</taxon>
        <taxon>Micromonosporales</taxon>
        <taxon>Micromonosporaceae</taxon>
        <taxon>Catenuloplanes</taxon>
    </lineage>
</organism>
<reference evidence="2 3" key="1">
    <citation type="submission" date="2023-07" db="EMBL/GenBank/DDBJ databases">
        <title>Sequencing the genomes of 1000 actinobacteria strains.</title>
        <authorList>
            <person name="Klenk H.-P."/>
        </authorList>
    </citation>
    <scope>NUCLEOTIDE SEQUENCE [LARGE SCALE GENOMIC DNA]</scope>
    <source>
        <strain evidence="2 3">DSM 44709</strain>
    </source>
</reference>
<dbReference type="EMBL" id="JAUSUZ010000001">
    <property type="protein sequence ID" value="MDQ0370887.1"/>
    <property type="molecule type" value="Genomic_DNA"/>
</dbReference>
<feature type="region of interest" description="Disordered" evidence="1">
    <location>
        <begin position="1"/>
        <end position="81"/>
    </location>
</feature>
<evidence type="ECO:0000313" key="2">
    <source>
        <dbReference type="EMBL" id="MDQ0370887.1"/>
    </source>
</evidence>
<feature type="compositionally biased region" description="Low complexity" evidence="1">
    <location>
        <begin position="9"/>
        <end position="24"/>
    </location>
</feature>
<dbReference type="Proteomes" id="UP001240236">
    <property type="component" value="Unassembled WGS sequence"/>
</dbReference>
<name>A0AAE3W7U2_9ACTN</name>
<protein>
    <submittedName>
        <fullName evidence="2">Uncharacterized protein</fullName>
    </submittedName>
</protein>